<name>A0A9N9DJN0_9GLOM</name>
<protein>
    <submittedName>
        <fullName evidence="1">4537_t:CDS:1</fullName>
    </submittedName>
</protein>
<dbReference type="InterPro" id="IPR007175">
    <property type="entry name" value="Rpr2/Snm1/Rpp21"/>
</dbReference>
<evidence type="ECO:0000313" key="1">
    <source>
        <dbReference type="EMBL" id="CAG8643389.1"/>
    </source>
</evidence>
<dbReference type="PANTHER" id="PTHR14742:SF4">
    <property type="entry name" value="DDE TNP4 DOMAIN-CONTAINING PROTEIN"/>
    <property type="match status" value="1"/>
</dbReference>
<dbReference type="GO" id="GO:0005655">
    <property type="term" value="C:nucleolar ribonuclease P complex"/>
    <property type="evidence" value="ECO:0007669"/>
    <property type="project" value="TreeGrafter"/>
</dbReference>
<dbReference type="OrthoDB" id="438080at2759"/>
<sequence>MTTTSHTKSNTTSNNNTNNRLQFLWNASHILLPTVPNLSAYYMQQFHQNAAEKNLILADGIKRTYCSYCGNIFIPGINSQIRVINRKEKRKRKKLGNSGENNKYQYIRKKIDIEKDINNINNEGGEEKGSKIS</sequence>
<accession>A0A9N9DJN0</accession>
<dbReference type="PANTHER" id="PTHR14742">
    <property type="entry name" value="RIBONUCLEASE P SUBUNIT P21"/>
    <property type="match status" value="1"/>
</dbReference>
<dbReference type="Pfam" id="PF04032">
    <property type="entry name" value="Rpr2"/>
    <property type="match status" value="1"/>
</dbReference>
<proteinExistence type="predicted"/>
<evidence type="ECO:0000313" key="2">
    <source>
        <dbReference type="Proteomes" id="UP000789405"/>
    </source>
</evidence>
<dbReference type="AlphaFoldDB" id="A0A9N9DJN0"/>
<gene>
    <name evidence="1" type="ORF">DERYTH_LOCUS9784</name>
</gene>
<comment type="caution">
    <text evidence="1">The sequence shown here is derived from an EMBL/GenBank/DDBJ whole genome shotgun (WGS) entry which is preliminary data.</text>
</comment>
<dbReference type="GO" id="GO:0008033">
    <property type="term" value="P:tRNA processing"/>
    <property type="evidence" value="ECO:0007669"/>
    <property type="project" value="TreeGrafter"/>
</dbReference>
<keyword evidence="2" id="KW-1185">Reference proteome</keyword>
<dbReference type="EMBL" id="CAJVPY010005451">
    <property type="protein sequence ID" value="CAG8643389.1"/>
    <property type="molecule type" value="Genomic_DNA"/>
</dbReference>
<organism evidence="1 2">
    <name type="scientific">Dentiscutata erythropus</name>
    <dbReference type="NCBI Taxonomy" id="1348616"/>
    <lineage>
        <taxon>Eukaryota</taxon>
        <taxon>Fungi</taxon>
        <taxon>Fungi incertae sedis</taxon>
        <taxon>Mucoromycota</taxon>
        <taxon>Glomeromycotina</taxon>
        <taxon>Glomeromycetes</taxon>
        <taxon>Diversisporales</taxon>
        <taxon>Gigasporaceae</taxon>
        <taxon>Dentiscutata</taxon>
    </lineage>
</organism>
<dbReference type="Proteomes" id="UP000789405">
    <property type="component" value="Unassembled WGS sequence"/>
</dbReference>
<dbReference type="Gene3D" id="6.20.50.20">
    <property type="match status" value="1"/>
</dbReference>
<reference evidence="1" key="1">
    <citation type="submission" date="2021-06" db="EMBL/GenBank/DDBJ databases">
        <authorList>
            <person name="Kallberg Y."/>
            <person name="Tangrot J."/>
            <person name="Rosling A."/>
        </authorList>
    </citation>
    <scope>NUCLEOTIDE SEQUENCE</scope>
    <source>
        <strain evidence="1">MA453B</strain>
    </source>
</reference>